<accession>A0A5A7TCZ3</accession>
<dbReference type="PANTHER" id="PTHR31973:SF113">
    <property type="entry name" value="PROTEIN FAR1-RELATED SEQUENCE 5-LIKE"/>
    <property type="match status" value="1"/>
</dbReference>
<evidence type="ECO:0000259" key="1">
    <source>
        <dbReference type="Pfam" id="PF10551"/>
    </source>
</evidence>
<dbReference type="EMBL" id="SSTE01018442">
    <property type="protein sequence ID" value="KAA0039149.1"/>
    <property type="molecule type" value="Genomic_DNA"/>
</dbReference>
<feature type="domain" description="MULE transposase" evidence="1">
    <location>
        <begin position="207"/>
        <end position="278"/>
    </location>
</feature>
<reference evidence="2 3" key="1">
    <citation type="submission" date="2019-08" db="EMBL/GenBank/DDBJ databases">
        <title>Draft genome sequences of two oriental melons (Cucumis melo L. var makuwa).</title>
        <authorList>
            <person name="Kwon S.-Y."/>
        </authorList>
    </citation>
    <scope>NUCLEOTIDE SEQUENCE [LARGE SCALE GENOMIC DNA]</scope>
    <source>
        <strain evidence="3">cv. SW 3</strain>
        <tissue evidence="2">Leaf</tissue>
    </source>
</reference>
<sequence>MSKVDSNFALKVQDMFSSKYLFKQCIQAITLRDNFQYVIVKSNKEVMILQCAIENCKWSLRASCCIHGDRSLWVLTRFDFEHTYSVDVPLTDHRQATFNVIKDLIKNKISLAGSKLSTPKNIVHFICDEHGLSISYQKAWRACKVALDDIRGSLEDSYKMLPRFAYILELNNLGSVVEYKVDADDRFLYFFMALSASISGWQHCCLVIFIDGTSLKNKYGGTLLSSSTLDANYQIFPLAFCVVDSKNDSSWTWFSNQMKRIIGGRNEVVIVSNRHKRTSSWRVVDTIFHACEKTFNIVNFKHEMRLLESSAPGIREELEPIGFAKWSRAYSPRRRYNVMTTNISESLNSAMLKAKELPICSMLEVLRMMLQIWFFERRNEVDYQVTNFTKTIEGTLRDQIERSRSMKVNSVNNMKYQAIDETSQYVIYLPTKHFEFTMKHLSIKLLRGRMTMDIISSGIVGRPKKVRIPSRMKFKRRIKCGRYGRVGHNCKRFNFKF</sequence>
<evidence type="ECO:0000313" key="2">
    <source>
        <dbReference type="EMBL" id="KAA0039149.1"/>
    </source>
</evidence>
<name>A0A5A7TCZ3_CUCMM</name>
<dbReference type="PANTHER" id="PTHR31973">
    <property type="entry name" value="POLYPROTEIN, PUTATIVE-RELATED"/>
    <property type="match status" value="1"/>
</dbReference>
<dbReference type="OrthoDB" id="1139844at2759"/>
<dbReference type="Proteomes" id="UP000321393">
    <property type="component" value="Unassembled WGS sequence"/>
</dbReference>
<organism evidence="2 3">
    <name type="scientific">Cucumis melo var. makuwa</name>
    <name type="common">Oriental melon</name>
    <dbReference type="NCBI Taxonomy" id="1194695"/>
    <lineage>
        <taxon>Eukaryota</taxon>
        <taxon>Viridiplantae</taxon>
        <taxon>Streptophyta</taxon>
        <taxon>Embryophyta</taxon>
        <taxon>Tracheophyta</taxon>
        <taxon>Spermatophyta</taxon>
        <taxon>Magnoliopsida</taxon>
        <taxon>eudicotyledons</taxon>
        <taxon>Gunneridae</taxon>
        <taxon>Pentapetalae</taxon>
        <taxon>rosids</taxon>
        <taxon>fabids</taxon>
        <taxon>Cucurbitales</taxon>
        <taxon>Cucurbitaceae</taxon>
        <taxon>Benincaseae</taxon>
        <taxon>Cucumis</taxon>
    </lineage>
</organism>
<dbReference type="Pfam" id="PF10551">
    <property type="entry name" value="MULE"/>
    <property type="match status" value="1"/>
</dbReference>
<protein>
    <submittedName>
        <fullName evidence="2">Protein FAR-RED ELONGATED HYPOCOTYL 3-like</fullName>
    </submittedName>
</protein>
<proteinExistence type="predicted"/>
<dbReference type="AlphaFoldDB" id="A0A5A7TCZ3"/>
<dbReference type="STRING" id="1194695.A0A5A7TCZ3"/>
<gene>
    <name evidence="2" type="ORF">E6C27_scaffold121G00480</name>
</gene>
<comment type="caution">
    <text evidence="2">The sequence shown here is derived from an EMBL/GenBank/DDBJ whole genome shotgun (WGS) entry which is preliminary data.</text>
</comment>
<evidence type="ECO:0000313" key="3">
    <source>
        <dbReference type="Proteomes" id="UP000321393"/>
    </source>
</evidence>
<dbReference type="InterPro" id="IPR018289">
    <property type="entry name" value="MULE_transposase_dom"/>
</dbReference>